<dbReference type="AlphaFoldDB" id="A0A1W2FN51"/>
<reference evidence="3" key="1">
    <citation type="submission" date="2017-04" db="EMBL/GenBank/DDBJ databases">
        <authorList>
            <person name="Varghese N."/>
            <person name="Submissions S."/>
        </authorList>
    </citation>
    <scope>NUCLEOTIDE SEQUENCE [LARGE SCALE GENOMIC DNA]</scope>
    <source>
        <strain evidence="3">DSM 44073</strain>
    </source>
</reference>
<evidence type="ECO:0000313" key="3">
    <source>
        <dbReference type="Proteomes" id="UP000192840"/>
    </source>
</evidence>
<name>A0A1W2FN51_9PSEU</name>
<dbReference type="Proteomes" id="UP000192840">
    <property type="component" value="Unassembled WGS sequence"/>
</dbReference>
<evidence type="ECO:0000313" key="2">
    <source>
        <dbReference type="EMBL" id="SMD23355.1"/>
    </source>
</evidence>
<proteinExistence type="predicted"/>
<organism evidence="2 3">
    <name type="scientific">Lentzea albidocapillata</name>
    <dbReference type="NCBI Taxonomy" id="40571"/>
    <lineage>
        <taxon>Bacteria</taxon>
        <taxon>Bacillati</taxon>
        <taxon>Actinomycetota</taxon>
        <taxon>Actinomycetes</taxon>
        <taxon>Pseudonocardiales</taxon>
        <taxon>Pseudonocardiaceae</taxon>
        <taxon>Lentzea</taxon>
    </lineage>
</organism>
<sequence>MDTDVPMGLDKPRQHPGPVSIDNLNPVRNVNVSTNRNDLAVLNENSAAFDRLAADGHDVTTGDRDVHG</sequence>
<gene>
    <name evidence="2" type="ORF">SAMN05660733_07243</name>
</gene>
<accession>A0A1W2FN51</accession>
<evidence type="ECO:0000256" key="1">
    <source>
        <dbReference type="SAM" id="MobiDB-lite"/>
    </source>
</evidence>
<feature type="region of interest" description="Disordered" evidence="1">
    <location>
        <begin position="1"/>
        <end position="26"/>
    </location>
</feature>
<dbReference type="EMBL" id="FWYC01000019">
    <property type="protein sequence ID" value="SMD23355.1"/>
    <property type="molecule type" value="Genomic_DNA"/>
</dbReference>
<protein>
    <submittedName>
        <fullName evidence="2">Uncharacterized protein</fullName>
    </submittedName>
</protein>
<keyword evidence="3" id="KW-1185">Reference proteome</keyword>